<evidence type="ECO:0000313" key="2">
    <source>
        <dbReference type="EMBL" id="MPM41789.1"/>
    </source>
</evidence>
<accession>A0A644ZLL3</accession>
<gene>
    <name evidence="2" type="ORF">SDC9_88448</name>
</gene>
<feature type="transmembrane region" description="Helical" evidence="1">
    <location>
        <begin position="17"/>
        <end position="38"/>
    </location>
</feature>
<comment type="caution">
    <text evidence="2">The sequence shown here is derived from an EMBL/GenBank/DDBJ whole genome shotgun (WGS) entry which is preliminary data.</text>
</comment>
<reference evidence="2" key="1">
    <citation type="submission" date="2019-08" db="EMBL/GenBank/DDBJ databases">
        <authorList>
            <person name="Kucharzyk K."/>
            <person name="Murdoch R.W."/>
            <person name="Higgins S."/>
            <person name="Loffler F."/>
        </authorList>
    </citation>
    <scope>NUCLEOTIDE SEQUENCE</scope>
</reference>
<dbReference type="AlphaFoldDB" id="A0A644ZLL3"/>
<keyword evidence="1" id="KW-1133">Transmembrane helix</keyword>
<dbReference type="EMBL" id="VSSQ01009491">
    <property type="protein sequence ID" value="MPM41789.1"/>
    <property type="molecule type" value="Genomic_DNA"/>
</dbReference>
<name>A0A644ZLL3_9ZZZZ</name>
<proteinExistence type="predicted"/>
<keyword evidence="1" id="KW-0812">Transmembrane</keyword>
<evidence type="ECO:0000256" key="1">
    <source>
        <dbReference type="SAM" id="Phobius"/>
    </source>
</evidence>
<organism evidence="2">
    <name type="scientific">bioreactor metagenome</name>
    <dbReference type="NCBI Taxonomy" id="1076179"/>
    <lineage>
        <taxon>unclassified sequences</taxon>
        <taxon>metagenomes</taxon>
        <taxon>ecological metagenomes</taxon>
    </lineage>
</organism>
<protein>
    <submittedName>
        <fullName evidence="2">Uncharacterized protein</fullName>
    </submittedName>
</protein>
<keyword evidence="1" id="KW-0472">Membrane</keyword>
<sequence>MNINFARLNRRRHSLRFGFLFGIAIGGFGGFAVLFRLLLFRIVLRLLFRFGNGRHNRLLGFIFLGGNSFLDFLAHTVSFNGLGKVEFCGDFHRGVGIRAHGDDAHFTQRRFLDVIERSLNGLAVHGTAGFHQFALFYVRADRELPVGSGLALRDDIGGVLAVRNNFAGDFQRIVFNARRHHPDTGVGLVFMVGQERHTCRNLHSAQIHHHRIFPAGQIHFAARIGESDHLRLRTHGGFNQGKFTHP</sequence>